<dbReference type="InterPro" id="IPR002502">
    <property type="entry name" value="Amidase_domain"/>
</dbReference>
<evidence type="ECO:0000256" key="2">
    <source>
        <dbReference type="ARBA" id="ARBA00011901"/>
    </source>
</evidence>
<dbReference type="Gene3D" id="3.40.80.10">
    <property type="entry name" value="Peptidoglycan recognition protein-like"/>
    <property type="match status" value="1"/>
</dbReference>
<dbReference type="InterPro" id="IPR051206">
    <property type="entry name" value="NAMLAA_amidase_2"/>
</dbReference>
<organism evidence="6 7">
    <name type="scientific">Hymenobacter ruricola</name>
    <dbReference type="NCBI Taxonomy" id="2791023"/>
    <lineage>
        <taxon>Bacteria</taxon>
        <taxon>Pseudomonadati</taxon>
        <taxon>Bacteroidota</taxon>
        <taxon>Cytophagia</taxon>
        <taxon>Cytophagales</taxon>
        <taxon>Hymenobacteraceae</taxon>
        <taxon>Hymenobacter</taxon>
    </lineage>
</organism>
<dbReference type="PANTHER" id="PTHR30417">
    <property type="entry name" value="N-ACETYLMURAMOYL-L-ALANINE AMIDASE AMID"/>
    <property type="match status" value="1"/>
</dbReference>
<comment type="catalytic activity">
    <reaction evidence="1">
        <text>Hydrolyzes the link between N-acetylmuramoyl residues and L-amino acid residues in certain cell-wall glycopeptides.</text>
        <dbReference type="EC" id="3.5.1.28"/>
    </reaction>
</comment>
<dbReference type="EC" id="3.5.1.28" evidence="2"/>
<proteinExistence type="predicted"/>
<feature type="domain" description="N-acetylmuramoyl-L-alanine amidase" evidence="5">
    <location>
        <begin position="18"/>
        <end position="200"/>
    </location>
</feature>
<accession>A0ABS0I242</accession>
<evidence type="ECO:0000256" key="4">
    <source>
        <dbReference type="ARBA" id="ARBA00023316"/>
    </source>
</evidence>
<evidence type="ECO:0000313" key="6">
    <source>
        <dbReference type="EMBL" id="MBF9221010.1"/>
    </source>
</evidence>
<comment type="caution">
    <text evidence="6">The sequence shown here is derived from an EMBL/GenBank/DDBJ whole genome shotgun (WGS) entry which is preliminary data.</text>
</comment>
<dbReference type="CDD" id="cd06583">
    <property type="entry name" value="PGRP"/>
    <property type="match status" value="1"/>
</dbReference>
<evidence type="ECO:0000256" key="3">
    <source>
        <dbReference type="ARBA" id="ARBA00022801"/>
    </source>
</evidence>
<dbReference type="Pfam" id="PF01510">
    <property type="entry name" value="Amidase_2"/>
    <property type="match status" value="1"/>
</dbReference>
<dbReference type="Proteomes" id="UP000618931">
    <property type="component" value="Unassembled WGS sequence"/>
</dbReference>
<evidence type="ECO:0000259" key="5">
    <source>
        <dbReference type="SMART" id="SM00644"/>
    </source>
</evidence>
<evidence type="ECO:0000256" key="1">
    <source>
        <dbReference type="ARBA" id="ARBA00001561"/>
    </source>
</evidence>
<dbReference type="SUPFAM" id="SSF55846">
    <property type="entry name" value="N-acetylmuramoyl-L-alanine amidase-like"/>
    <property type="match status" value="1"/>
</dbReference>
<evidence type="ECO:0000313" key="7">
    <source>
        <dbReference type="Proteomes" id="UP000618931"/>
    </source>
</evidence>
<name>A0ABS0I242_9BACT</name>
<keyword evidence="4" id="KW-0961">Cell wall biogenesis/degradation</keyword>
<dbReference type="EMBL" id="JADQDM010000002">
    <property type="protein sequence ID" value="MBF9221010.1"/>
    <property type="molecule type" value="Genomic_DNA"/>
</dbReference>
<keyword evidence="3" id="KW-0378">Hydrolase</keyword>
<dbReference type="PANTHER" id="PTHR30417:SF1">
    <property type="entry name" value="N-ACETYLMURAMOYL-L-ALANINE AMIDASE AMID"/>
    <property type="match status" value="1"/>
</dbReference>
<gene>
    <name evidence="6" type="ORF">I2H31_07840</name>
</gene>
<keyword evidence="7" id="KW-1185">Reference proteome</keyword>
<reference evidence="6 7" key="1">
    <citation type="submission" date="2020-11" db="EMBL/GenBank/DDBJ databases">
        <authorList>
            <person name="Kim M.K."/>
        </authorList>
    </citation>
    <scope>NUCLEOTIDE SEQUENCE [LARGE SCALE GENOMIC DNA]</scope>
    <source>
        <strain evidence="6 7">BT662</strain>
    </source>
</reference>
<dbReference type="RefSeq" id="WP_196292428.1">
    <property type="nucleotide sequence ID" value="NZ_JADQDM010000002.1"/>
</dbReference>
<dbReference type="SMART" id="SM00644">
    <property type="entry name" value="Ami_2"/>
    <property type="match status" value="1"/>
</dbReference>
<protein>
    <recommendedName>
        <fullName evidence="2">N-acetylmuramoyl-L-alanine amidase</fullName>
        <ecNumber evidence="2">3.5.1.28</ecNumber>
    </recommendedName>
</protein>
<dbReference type="InterPro" id="IPR036505">
    <property type="entry name" value="Amidase/PGRP_sf"/>
</dbReference>
<sequence length="294" mass="32798">MIIDNHWLKADSTSEKITKSPSQNVRNVIDPDYLIIHYTAGDKASEAINWFKDTTNNPDKIAAHIVIDQNGAITQLIPFNCRANHAGSSTWDGVENFNYHSIGIELVNPGFCEKLADGSFRRRVSDDKFKTYPAERAADIVAKTHKLKFWNAADNKYWFKFPAPQLAALYALSKVLVAHYKLIAVLGHDDIAPLRKPDPGPAFPWKEFKTAVLGRADNVGNMFAVNTNDTKFRADHSRTSAEIASLPAGYIVGLIETVGAWNKVYLANEKSKLMKDGRCVKTIGWIHSSLLDLK</sequence>